<dbReference type="RefSeq" id="WP_184812117.1">
    <property type="nucleotide sequence ID" value="NZ_JACHJQ010000004.1"/>
</dbReference>
<gene>
    <name evidence="1" type="ORF">FHR82_004236</name>
</gene>
<keyword evidence="2" id="KW-1185">Reference proteome</keyword>
<dbReference type="Proteomes" id="UP000520767">
    <property type="component" value="Unassembled WGS sequence"/>
</dbReference>
<organism evidence="1 2">
    <name type="scientific">Actinophytocola algeriensis</name>
    <dbReference type="NCBI Taxonomy" id="1768010"/>
    <lineage>
        <taxon>Bacteria</taxon>
        <taxon>Bacillati</taxon>
        <taxon>Actinomycetota</taxon>
        <taxon>Actinomycetes</taxon>
        <taxon>Pseudonocardiales</taxon>
        <taxon>Pseudonocardiaceae</taxon>
    </lineage>
</organism>
<evidence type="ECO:0000313" key="1">
    <source>
        <dbReference type="EMBL" id="MBB4907994.1"/>
    </source>
</evidence>
<dbReference type="EMBL" id="JACHJQ010000004">
    <property type="protein sequence ID" value="MBB4907994.1"/>
    <property type="molecule type" value="Genomic_DNA"/>
</dbReference>
<protein>
    <submittedName>
        <fullName evidence="1">Uncharacterized protein</fullName>
    </submittedName>
</protein>
<sequence>MMENWHVLLEETVGFGRESYRWVLTKVARCEDRDDARKRAYALAKEYEPEHPMSPRGRRIFQVGNDTWVVQVPGATADFHFRVSAALMLVELDKKGEIGSAG</sequence>
<proteinExistence type="predicted"/>
<dbReference type="AlphaFoldDB" id="A0A7W7VFB4"/>
<accession>A0A7W7VFB4</accession>
<name>A0A7W7VFB4_9PSEU</name>
<comment type="caution">
    <text evidence="1">The sequence shown here is derived from an EMBL/GenBank/DDBJ whole genome shotgun (WGS) entry which is preliminary data.</text>
</comment>
<reference evidence="1 2" key="1">
    <citation type="submission" date="2020-08" db="EMBL/GenBank/DDBJ databases">
        <title>Genomic Encyclopedia of Type Strains, Phase III (KMG-III): the genomes of soil and plant-associated and newly described type strains.</title>
        <authorList>
            <person name="Whitman W."/>
        </authorList>
    </citation>
    <scope>NUCLEOTIDE SEQUENCE [LARGE SCALE GENOMIC DNA]</scope>
    <source>
        <strain evidence="1 2">CECT 8960</strain>
    </source>
</reference>
<evidence type="ECO:0000313" key="2">
    <source>
        <dbReference type="Proteomes" id="UP000520767"/>
    </source>
</evidence>